<dbReference type="Gene3D" id="3.30.470.20">
    <property type="entry name" value="ATP-grasp fold, B domain"/>
    <property type="match status" value="1"/>
</dbReference>
<proteinExistence type="predicted"/>
<dbReference type="PROSITE" id="PS50975">
    <property type="entry name" value="ATP_GRASP"/>
    <property type="match status" value="1"/>
</dbReference>
<keyword evidence="1" id="KW-0547">Nucleotide-binding</keyword>
<name>A0A8J3K3Y7_9ACTN</name>
<dbReference type="SUPFAM" id="SSF56059">
    <property type="entry name" value="Glutathione synthetase ATP-binding domain-like"/>
    <property type="match status" value="1"/>
</dbReference>
<evidence type="ECO:0000313" key="3">
    <source>
        <dbReference type="EMBL" id="GIF90270.1"/>
    </source>
</evidence>
<dbReference type="Proteomes" id="UP000619293">
    <property type="component" value="Unassembled WGS sequence"/>
</dbReference>
<keyword evidence="1" id="KW-0067">ATP-binding</keyword>
<dbReference type="AlphaFoldDB" id="A0A8J3K3Y7"/>
<sequence>MFTYSGQVEPKSVTIVAPSGDLHANAVKREVELLGYPCTIADPRETLQSLAYGLDSGDELSVPAAGPVADTATSVWWRRPVKAIAADHISNREFRRFIGAEWDAAFYGYLRSVALQIVNDPAAEHKAGLKVVQLATARRVGLTIPRTLVTNDPVRAGEFIETGRRKGRRTVVKPLTPPANQLGETRVVEGLEGRQDALRQAPVILQECIERGTDLRITVVDGEMFAATVDSERDALVDWRADENVSYTRTNLDPRLEDRLAGLMDALGLRTGSIDVRVSADGTPFFFEVNPSGQFLFLELELDYPIAGALARALLTLR</sequence>
<dbReference type="PANTHER" id="PTHR21621">
    <property type="entry name" value="RIBOSOMAL PROTEIN S6 MODIFICATION PROTEIN"/>
    <property type="match status" value="1"/>
</dbReference>
<dbReference type="PANTHER" id="PTHR21621:SF0">
    <property type="entry name" value="BETA-CITRYLGLUTAMATE SYNTHASE B-RELATED"/>
    <property type="match status" value="1"/>
</dbReference>
<gene>
    <name evidence="3" type="ORF">Cch02nite_37140</name>
</gene>
<dbReference type="EMBL" id="BONG01000021">
    <property type="protein sequence ID" value="GIF90270.1"/>
    <property type="molecule type" value="Genomic_DNA"/>
</dbReference>
<protein>
    <recommendedName>
        <fullName evidence="2">ATP-grasp domain-containing protein</fullName>
    </recommendedName>
</protein>
<accession>A0A8J3K3Y7</accession>
<dbReference type="RefSeq" id="WP_191839586.1">
    <property type="nucleotide sequence ID" value="NZ_BAAALB010000009.1"/>
</dbReference>
<dbReference type="GO" id="GO:0018169">
    <property type="term" value="F:ribosomal S6-glutamic acid ligase activity"/>
    <property type="evidence" value="ECO:0007669"/>
    <property type="project" value="TreeGrafter"/>
</dbReference>
<feature type="domain" description="ATP-grasp" evidence="2">
    <location>
        <begin position="134"/>
        <end position="315"/>
    </location>
</feature>
<dbReference type="GO" id="GO:0046872">
    <property type="term" value="F:metal ion binding"/>
    <property type="evidence" value="ECO:0007669"/>
    <property type="project" value="InterPro"/>
</dbReference>
<comment type="caution">
    <text evidence="3">The sequence shown here is derived from an EMBL/GenBank/DDBJ whole genome shotgun (WGS) entry which is preliminary data.</text>
</comment>
<dbReference type="InterPro" id="IPR011761">
    <property type="entry name" value="ATP-grasp"/>
</dbReference>
<dbReference type="GO" id="GO:0005737">
    <property type="term" value="C:cytoplasm"/>
    <property type="evidence" value="ECO:0007669"/>
    <property type="project" value="TreeGrafter"/>
</dbReference>
<dbReference type="GO" id="GO:0005524">
    <property type="term" value="F:ATP binding"/>
    <property type="evidence" value="ECO:0007669"/>
    <property type="project" value="UniProtKB-UniRule"/>
</dbReference>
<keyword evidence="4" id="KW-1185">Reference proteome</keyword>
<organism evidence="3 4">
    <name type="scientific">Catellatospora chokoriensis</name>
    <dbReference type="NCBI Taxonomy" id="310353"/>
    <lineage>
        <taxon>Bacteria</taxon>
        <taxon>Bacillati</taxon>
        <taxon>Actinomycetota</taxon>
        <taxon>Actinomycetes</taxon>
        <taxon>Micromonosporales</taxon>
        <taxon>Micromonosporaceae</taxon>
        <taxon>Catellatospora</taxon>
    </lineage>
</organism>
<evidence type="ECO:0000256" key="1">
    <source>
        <dbReference type="PROSITE-ProRule" id="PRU00409"/>
    </source>
</evidence>
<reference evidence="3 4" key="1">
    <citation type="submission" date="2021-01" db="EMBL/GenBank/DDBJ databases">
        <title>Whole genome shotgun sequence of Catellatospora chokoriensis NBRC 107358.</title>
        <authorList>
            <person name="Komaki H."/>
            <person name="Tamura T."/>
        </authorList>
    </citation>
    <scope>NUCLEOTIDE SEQUENCE [LARGE SCALE GENOMIC DNA]</scope>
    <source>
        <strain evidence="3 4">NBRC 107358</strain>
    </source>
</reference>
<evidence type="ECO:0000259" key="2">
    <source>
        <dbReference type="PROSITE" id="PS50975"/>
    </source>
</evidence>
<dbReference type="GO" id="GO:0009432">
    <property type="term" value="P:SOS response"/>
    <property type="evidence" value="ECO:0007669"/>
    <property type="project" value="TreeGrafter"/>
</dbReference>
<evidence type="ECO:0000313" key="4">
    <source>
        <dbReference type="Proteomes" id="UP000619293"/>
    </source>
</evidence>